<dbReference type="PANTHER" id="PTHR43214">
    <property type="entry name" value="TWO-COMPONENT RESPONSE REGULATOR"/>
    <property type="match status" value="1"/>
</dbReference>
<keyword evidence="3" id="KW-0238">DNA-binding</keyword>
<dbReference type="PANTHER" id="PTHR43214:SF24">
    <property type="entry name" value="TRANSCRIPTIONAL REGULATORY PROTEIN NARL-RELATED"/>
    <property type="match status" value="1"/>
</dbReference>
<proteinExistence type="predicted"/>
<dbReference type="GO" id="GO:0006355">
    <property type="term" value="P:regulation of DNA-templated transcription"/>
    <property type="evidence" value="ECO:0007669"/>
    <property type="project" value="InterPro"/>
</dbReference>
<dbReference type="Gene3D" id="3.40.50.2300">
    <property type="match status" value="1"/>
</dbReference>
<keyword evidence="9" id="KW-1185">Reference proteome</keyword>
<dbReference type="AlphaFoldDB" id="A0A5R9FMB4"/>
<dbReference type="CDD" id="cd17535">
    <property type="entry name" value="REC_NarL-like"/>
    <property type="match status" value="1"/>
</dbReference>
<evidence type="ECO:0000256" key="3">
    <source>
        <dbReference type="ARBA" id="ARBA00023125"/>
    </source>
</evidence>
<gene>
    <name evidence="8" type="ORF">FE633_16375</name>
</gene>
<dbReference type="InterPro" id="IPR058245">
    <property type="entry name" value="NreC/VraR/RcsB-like_REC"/>
</dbReference>
<dbReference type="SUPFAM" id="SSF46894">
    <property type="entry name" value="C-terminal effector domain of the bipartite response regulators"/>
    <property type="match status" value="1"/>
</dbReference>
<keyword evidence="1 5" id="KW-0597">Phosphoprotein</keyword>
<keyword evidence="2" id="KW-0805">Transcription regulation</keyword>
<dbReference type="Pfam" id="PF00072">
    <property type="entry name" value="Response_reg"/>
    <property type="match status" value="1"/>
</dbReference>
<evidence type="ECO:0000259" key="6">
    <source>
        <dbReference type="PROSITE" id="PS50043"/>
    </source>
</evidence>
<evidence type="ECO:0000256" key="5">
    <source>
        <dbReference type="PROSITE-ProRule" id="PRU00169"/>
    </source>
</evidence>
<dbReference type="InterPro" id="IPR000792">
    <property type="entry name" value="Tscrpt_reg_LuxR_C"/>
</dbReference>
<dbReference type="SMART" id="SM00421">
    <property type="entry name" value="HTH_LUXR"/>
    <property type="match status" value="1"/>
</dbReference>
<feature type="domain" description="HTH luxR-type" evidence="6">
    <location>
        <begin position="171"/>
        <end position="236"/>
    </location>
</feature>
<dbReference type="CDD" id="cd06170">
    <property type="entry name" value="LuxR_C_like"/>
    <property type="match status" value="1"/>
</dbReference>
<evidence type="ECO:0000259" key="7">
    <source>
        <dbReference type="PROSITE" id="PS50110"/>
    </source>
</evidence>
<dbReference type="PRINTS" id="PR00038">
    <property type="entry name" value="HTHLUXR"/>
</dbReference>
<evidence type="ECO:0000256" key="1">
    <source>
        <dbReference type="ARBA" id="ARBA00022553"/>
    </source>
</evidence>
<sequence length="240" mass="24951">MTHADGGADDGAQGGAAEGGAGGTLRVLIVDDDHLVRLALADILDRDPALAVVAQAGDGAEAVELARTRRPDVVLMDIRMPGMDGISATRLLRALSEPPQVIVLTTFDLDQYVYDALAAGASGFLLKDTDPGEIVRAVRIVADGQAMLHPAAARRLIDRHYATAGQATGHARSLIDKLTPREKDVLKLLADGASNAEIATGLGMRESTVKAHVSRILSALEVGNRVQAALCARSAGIGGR</sequence>
<dbReference type="PROSITE" id="PS50043">
    <property type="entry name" value="HTH_LUXR_2"/>
    <property type="match status" value="1"/>
</dbReference>
<dbReference type="Pfam" id="PF00196">
    <property type="entry name" value="GerE"/>
    <property type="match status" value="1"/>
</dbReference>
<feature type="modified residue" description="4-aspartylphosphate" evidence="5">
    <location>
        <position position="77"/>
    </location>
</feature>
<evidence type="ECO:0000313" key="9">
    <source>
        <dbReference type="Proteomes" id="UP000305906"/>
    </source>
</evidence>
<evidence type="ECO:0000256" key="4">
    <source>
        <dbReference type="ARBA" id="ARBA00023163"/>
    </source>
</evidence>
<feature type="domain" description="Response regulatory" evidence="7">
    <location>
        <begin position="26"/>
        <end position="142"/>
    </location>
</feature>
<keyword evidence="4" id="KW-0804">Transcription</keyword>
<dbReference type="PROSITE" id="PS50110">
    <property type="entry name" value="RESPONSE_REGULATORY"/>
    <property type="match status" value="1"/>
</dbReference>
<dbReference type="SMART" id="SM00448">
    <property type="entry name" value="REC"/>
    <property type="match status" value="1"/>
</dbReference>
<evidence type="ECO:0000313" key="8">
    <source>
        <dbReference type="EMBL" id="TLS45032.1"/>
    </source>
</evidence>
<protein>
    <submittedName>
        <fullName evidence="8">Response regulator transcription factor</fullName>
    </submittedName>
</protein>
<accession>A0A5R9FMB4</accession>
<evidence type="ECO:0000256" key="2">
    <source>
        <dbReference type="ARBA" id="ARBA00023015"/>
    </source>
</evidence>
<dbReference type="InterPro" id="IPR016032">
    <property type="entry name" value="Sig_transdc_resp-reg_C-effctor"/>
</dbReference>
<dbReference type="RefSeq" id="WP_138045889.1">
    <property type="nucleotide sequence ID" value="NZ_VBZC01000016.1"/>
</dbReference>
<dbReference type="SUPFAM" id="SSF52172">
    <property type="entry name" value="CheY-like"/>
    <property type="match status" value="1"/>
</dbReference>
<comment type="caution">
    <text evidence="8">The sequence shown here is derived from an EMBL/GenBank/DDBJ whole genome shotgun (WGS) entry which is preliminary data.</text>
</comment>
<reference evidence="8 9" key="1">
    <citation type="submission" date="2019-05" db="EMBL/GenBank/DDBJ databases">
        <title>Streptomyces sp. NEAU-C151, a novel actinomycete isolated from soil.</title>
        <authorList>
            <person name="Han L."/>
            <person name="Jiang H."/>
        </authorList>
    </citation>
    <scope>NUCLEOTIDE SEQUENCE [LARGE SCALE GENOMIC DNA]</scope>
    <source>
        <strain evidence="8 9">NEAU-C151</strain>
    </source>
</reference>
<dbReference type="EMBL" id="VBZC01000016">
    <property type="protein sequence ID" value="TLS45032.1"/>
    <property type="molecule type" value="Genomic_DNA"/>
</dbReference>
<dbReference type="GO" id="GO:0003677">
    <property type="term" value="F:DNA binding"/>
    <property type="evidence" value="ECO:0007669"/>
    <property type="project" value="UniProtKB-KW"/>
</dbReference>
<name>A0A5R9FMB4_9ACTN</name>
<dbReference type="InterPro" id="IPR011006">
    <property type="entry name" value="CheY-like_superfamily"/>
</dbReference>
<dbReference type="InterPro" id="IPR001789">
    <property type="entry name" value="Sig_transdc_resp-reg_receiver"/>
</dbReference>
<dbReference type="Proteomes" id="UP000305906">
    <property type="component" value="Unassembled WGS sequence"/>
</dbReference>
<dbReference type="GO" id="GO:0000160">
    <property type="term" value="P:phosphorelay signal transduction system"/>
    <property type="evidence" value="ECO:0007669"/>
    <property type="project" value="InterPro"/>
</dbReference>
<organism evidence="8 9">
    <name type="scientific">Streptomyces montanus</name>
    <dbReference type="NCBI Taxonomy" id="2580423"/>
    <lineage>
        <taxon>Bacteria</taxon>
        <taxon>Bacillati</taxon>
        <taxon>Actinomycetota</taxon>
        <taxon>Actinomycetes</taxon>
        <taxon>Kitasatosporales</taxon>
        <taxon>Streptomycetaceae</taxon>
        <taxon>Streptomyces</taxon>
    </lineage>
</organism>
<dbReference type="InterPro" id="IPR039420">
    <property type="entry name" value="WalR-like"/>
</dbReference>